<dbReference type="SMART" id="SM00477">
    <property type="entry name" value="NUC"/>
    <property type="match status" value="1"/>
</dbReference>
<accession>K1R356</accession>
<dbReference type="InterPro" id="IPR040255">
    <property type="entry name" value="Non-specific_endonuclease"/>
</dbReference>
<dbReference type="InterPro" id="IPR013783">
    <property type="entry name" value="Ig-like_fold"/>
</dbReference>
<dbReference type="GO" id="GO:0016787">
    <property type="term" value="F:hydrolase activity"/>
    <property type="evidence" value="ECO:0007669"/>
    <property type="project" value="InterPro"/>
</dbReference>
<comment type="caution">
    <text evidence="3">The sequence shown here is derived from an EMBL/GenBank/DDBJ whole genome shotgun (WGS) entry which is preliminary data.</text>
</comment>
<dbReference type="CDD" id="cd14948">
    <property type="entry name" value="BACON"/>
    <property type="match status" value="1"/>
</dbReference>
<gene>
    <name evidence="3" type="ORF">LEA_21013</name>
</gene>
<dbReference type="AlphaFoldDB" id="K1R356"/>
<dbReference type="InterPro" id="IPR020821">
    <property type="entry name" value="ENPP1-3/EXOG-like_nuc-like"/>
</dbReference>
<feature type="domain" description="ENPP1-3/EXOG-like endonuclease/phosphodiesterase" evidence="1">
    <location>
        <begin position="449"/>
        <end position="691"/>
    </location>
</feature>
<evidence type="ECO:0000313" key="3">
    <source>
        <dbReference type="EMBL" id="EKC43697.1"/>
    </source>
</evidence>
<dbReference type="PANTHER" id="PTHR13966">
    <property type="entry name" value="ENDONUCLEASE RELATED"/>
    <property type="match status" value="1"/>
</dbReference>
<keyword evidence="3" id="KW-0378">Hydrolase</keyword>
<protein>
    <submittedName>
        <fullName evidence="3">DNA/RNA endonuclease G, NUC1</fullName>
    </submittedName>
</protein>
<feature type="domain" description="DNA/RNA non-specific endonuclease/pyrophosphatase/phosphodiesterase" evidence="2">
    <location>
        <begin position="448"/>
        <end position="691"/>
    </location>
</feature>
<organism evidence="3">
    <name type="scientific">human gut metagenome</name>
    <dbReference type="NCBI Taxonomy" id="408170"/>
    <lineage>
        <taxon>unclassified sequences</taxon>
        <taxon>metagenomes</taxon>
        <taxon>organismal metagenomes</taxon>
    </lineage>
</organism>
<evidence type="ECO:0000259" key="1">
    <source>
        <dbReference type="SMART" id="SM00477"/>
    </source>
</evidence>
<dbReference type="Gene3D" id="3.40.570.10">
    <property type="entry name" value="Extracellular Endonuclease, subunit A"/>
    <property type="match status" value="1"/>
</dbReference>
<dbReference type="Pfam" id="PF01223">
    <property type="entry name" value="Endonuclease_NS"/>
    <property type="match status" value="1"/>
</dbReference>
<reference evidence="3" key="1">
    <citation type="journal article" date="2013" name="Environ. Microbiol.">
        <title>Microbiota from the distal guts of lean and obese adolescents exhibit partial functional redundancy besides clear differences in community structure.</title>
        <authorList>
            <person name="Ferrer M."/>
            <person name="Ruiz A."/>
            <person name="Lanza F."/>
            <person name="Haange S.B."/>
            <person name="Oberbach A."/>
            <person name="Till H."/>
            <person name="Bargiela R."/>
            <person name="Campoy C."/>
            <person name="Segura M.T."/>
            <person name="Richter M."/>
            <person name="von Bergen M."/>
            <person name="Seifert J."/>
            <person name="Suarez A."/>
        </authorList>
    </citation>
    <scope>NUCLEOTIDE SEQUENCE</scope>
</reference>
<keyword evidence="3" id="KW-0255">Endonuclease</keyword>
<dbReference type="SUPFAM" id="SSF54060">
    <property type="entry name" value="His-Me finger endonucleases"/>
    <property type="match status" value="1"/>
</dbReference>
<keyword evidence="3" id="KW-0540">Nuclease</keyword>
<dbReference type="InterPro" id="IPR024361">
    <property type="entry name" value="BACON"/>
</dbReference>
<sequence length="703" mass="77339">MPFFWYNPFNLIKKPMKQFDFFSDRLQKVLPLLCAALLSLCPSLFLTACGGDESTDDTYAAVVATTFTFNEEDPSLNRVEVLANTAWQVFWTPADAVVTVTPASGSGNGSFTVTDMPAGTTVQFGVKTRTGDFFTRYATVTREAAASENVSLSVTPSELTFDPAGTNQIRVTSNSIWTVSSTNAQLAFSPESGSGDGEITVTAAPVGQSSLTVTAGTGAEAKTATVTVSREEEPSGEVIFNLDFGNGSSGIWADTNEEWKTQTGTGASAVTYASSRMRINNDNYGSANRYPGASGQCYAKIFTDGDPGYFEIRNITLPASERNYELSFGTIFLAGDMNLEVSSNGTTWKALSYTGASTYNVWTKAVVGFTLAEPASALYIRYSVTGVQRTYGLNFDDVVLVSGGGGQVVDLGKAPTEYRWAELPAMPSDMTNKKINTHWASTVSSNQYLRNYTYCYDTYRHCPLWIAHPQHACYEEGSGRTDVWKKDPYMTDAEQAIIYPLPEVNGNRALSLYTESLNRQWTRGHMLMSNYRGGTGKEINAQTFYSCNIAPQGGEAFDKLWNAAEIRIQDNYVCADTLYCVSGAYFENDDLKAYDASGWNGDVRYYVSGYSKECVVPTHYYKLVLRTRSGNTGKHIQECSANELKAVGFWFEHADRINGSTSPTLDKSYLRSVEWIEQKTGFTFFPDVPAEVKRQCNPSDWGF</sequence>
<evidence type="ECO:0000259" key="2">
    <source>
        <dbReference type="SMART" id="SM00892"/>
    </source>
</evidence>
<dbReference type="PANTHER" id="PTHR13966:SF5">
    <property type="entry name" value="ENDONUCLEASE G, MITOCHONDRIAL"/>
    <property type="match status" value="1"/>
</dbReference>
<dbReference type="GO" id="GO:0003676">
    <property type="term" value="F:nucleic acid binding"/>
    <property type="evidence" value="ECO:0007669"/>
    <property type="project" value="InterPro"/>
</dbReference>
<dbReference type="EMBL" id="AJWY01014458">
    <property type="protein sequence ID" value="EKC43697.1"/>
    <property type="molecule type" value="Genomic_DNA"/>
</dbReference>
<dbReference type="InterPro" id="IPR044929">
    <property type="entry name" value="DNA/RNA_non-sp_Endonuclease_sf"/>
</dbReference>
<proteinExistence type="predicted"/>
<dbReference type="GO" id="GO:0004519">
    <property type="term" value="F:endonuclease activity"/>
    <property type="evidence" value="ECO:0007669"/>
    <property type="project" value="UniProtKB-KW"/>
</dbReference>
<dbReference type="SMART" id="SM00892">
    <property type="entry name" value="Endonuclease_NS"/>
    <property type="match status" value="1"/>
</dbReference>
<dbReference type="InterPro" id="IPR001604">
    <property type="entry name" value="Endo_G_ENPP1-like_dom"/>
</dbReference>
<name>K1R356_9ZZZZ</name>
<dbReference type="GO" id="GO:0046872">
    <property type="term" value="F:metal ion binding"/>
    <property type="evidence" value="ECO:0007669"/>
    <property type="project" value="InterPro"/>
</dbReference>
<dbReference type="InterPro" id="IPR044925">
    <property type="entry name" value="His-Me_finger_sf"/>
</dbReference>
<dbReference type="Gene3D" id="2.60.40.10">
    <property type="entry name" value="Immunoglobulins"/>
    <property type="match status" value="1"/>
</dbReference>